<evidence type="ECO:0000313" key="2">
    <source>
        <dbReference type="Proteomes" id="UP000578112"/>
    </source>
</evidence>
<keyword evidence="2" id="KW-1185">Reference proteome</keyword>
<organism evidence="1 2">
    <name type="scientific">Actinoplanes digitatis</name>
    <dbReference type="NCBI Taxonomy" id="1868"/>
    <lineage>
        <taxon>Bacteria</taxon>
        <taxon>Bacillati</taxon>
        <taxon>Actinomycetota</taxon>
        <taxon>Actinomycetes</taxon>
        <taxon>Micromonosporales</taxon>
        <taxon>Micromonosporaceae</taxon>
        <taxon>Actinoplanes</taxon>
    </lineage>
</organism>
<comment type="caution">
    <text evidence="1">The sequence shown here is derived from an EMBL/GenBank/DDBJ whole genome shotgun (WGS) entry which is preliminary data.</text>
</comment>
<dbReference type="EMBL" id="JACHNH010000001">
    <property type="protein sequence ID" value="MBB4766303.1"/>
    <property type="molecule type" value="Genomic_DNA"/>
</dbReference>
<accession>A0A7W7I4I0</accession>
<dbReference type="NCBIfam" id="NF040657">
    <property type="entry name" value="immun_SitI3"/>
    <property type="match status" value="1"/>
</dbReference>
<proteinExistence type="predicted"/>
<dbReference type="AlphaFoldDB" id="A0A7W7I4I0"/>
<dbReference type="RefSeq" id="WP_184997437.1">
    <property type="nucleotide sequence ID" value="NZ_BOMK01000085.1"/>
</dbReference>
<sequence length="149" mass="16240">MATEYTYYSAVDLDTESLRSRVAAVLGATLSQDGSMFRDGLWVSAHRVEPGGEATAPRLFGFPHRATVSFRFSSTRHDLEDHNTALMVGTVLSLAPADGVLLFNGEEAVVRIVEGEAIFAAAWGDWDDMPEVAALRRAHRVTPLPQPLL</sequence>
<gene>
    <name evidence="1" type="ORF">BJ971_006859</name>
</gene>
<protein>
    <submittedName>
        <fullName evidence="1">Uncharacterized protein</fullName>
    </submittedName>
</protein>
<evidence type="ECO:0000313" key="1">
    <source>
        <dbReference type="EMBL" id="MBB4766303.1"/>
    </source>
</evidence>
<reference evidence="1 2" key="1">
    <citation type="submission" date="2020-08" db="EMBL/GenBank/DDBJ databases">
        <title>Sequencing the genomes of 1000 actinobacteria strains.</title>
        <authorList>
            <person name="Klenk H.-P."/>
        </authorList>
    </citation>
    <scope>NUCLEOTIDE SEQUENCE [LARGE SCALE GENOMIC DNA]</scope>
    <source>
        <strain evidence="1 2">DSM 43149</strain>
    </source>
</reference>
<dbReference type="Proteomes" id="UP000578112">
    <property type="component" value="Unassembled WGS sequence"/>
</dbReference>
<dbReference type="InterPro" id="IPR049799">
    <property type="entry name" value="SitI3-like"/>
</dbReference>
<name>A0A7W7I4I0_9ACTN</name>